<feature type="transmembrane region" description="Helical" evidence="2">
    <location>
        <begin position="84"/>
        <end position="101"/>
    </location>
</feature>
<feature type="transmembrane region" description="Helical" evidence="2">
    <location>
        <begin position="42"/>
        <end position="63"/>
    </location>
</feature>
<protein>
    <recommendedName>
        <fullName evidence="6">Dolichol kinase</fullName>
    </recommendedName>
</protein>
<evidence type="ECO:0000313" key="5">
    <source>
        <dbReference type="Proteomes" id="UP000265618"/>
    </source>
</evidence>
<feature type="transmembrane region" description="Helical" evidence="2">
    <location>
        <begin position="345"/>
        <end position="369"/>
    </location>
</feature>
<feature type="compositionally biased region" description="Basic residues" evidence="1">
    <location>
        <begin position="398"/>
        <end position="413"/>
    </location>
</feature>
<feature type="transmembrane region" description="Helical" evidence="2">
    <location>
        <begin position="264"/>
        <end position="284"/>
    </location>
</feature>
<keyword evidence="2" id="KW-0472">Membrane</keyword>
<name>A0A9K3CNJ7_9EUKA</name>
<evidence type="ECO:0000256" key="2">
    <source>
        <dbReference type="SAM" id="Phobius"/>
    </source>
</evidence>
<comment type="caution">
    <text evidence="4">The sequence shown here is derived from an EMBL/GenBank/DDBJ whole genome shotgun (WGS) entry which is preliminary data.</text>
</comment>
<feature type="compositionally biased region" description="Polar residues" evidence="1">
    <location>
        <begin position="414"/>
        <end position="428"/>
    </location>
</feature>
<accession>A0A9K3CNJ7</accession>
<feature type="signal peptide" evidence="3">
    <location>
        <begin position="1"/>
        <end position="17"/>
    </location>
</feature>
<dbReference type="Proteomes" id="UP000265618">
    <property type="component" value="Unassembled WGS sequence"/>
</dbReference>
<proteinExistence type="predicted"/>
<organism evidence="4 5">
    <name type="scientific">Kipferlia bialata</name>
    <dbReference type="NCBI Taxonomy" id="797122"/>
    <lineage>
        <taxon>Eukaryota</taxon>
        <taxon>Metamonada</taxon>
        <taxon>Carpediemonas-like organisms</taxon>
        <taxon>Kipferlia</taxon>
    </lineage>
</organism>
<keyword evidence="2" id="KW-0812">Transmembrane</keyword>
<keyword evidence="2" id="KW-1133">Transmembrane helix</keyword>
<keyword evidence="5" id="KW-1185">Reference proteome</keyword>
<sequence length="428" mass="45721">MLFMLCTLSLLCVGVSTVVQVVIDTILPDIDVPSYLGPDTQYLWPCLLTLPLVGVSPVFYLMLRRSKTKLDPGTKRALADTLGGMGYMLVASAPVVWWLLYTLVDLQEVIVLPAAIDAFEVWMVAGVVALLGLTLVLISTPRRCKAPLSKKLKHYPAVRRYILTGLLLGTGVTLASLMGTVAAELIVYPEAPSVSPLAEYRPYGLGAVPFLCAGALSLPLLLLAPCLKHSTAFTQLLLLLSVLVSVSLGAFWDDVTDKVSHPLGLVAVCTLPASLMVLASLLVLHRLSVSVPAGQRGPKSMPWTNRCSLTSAHFMLAFVLPQLLLNPFSDPLSALLAVFEDSTPASLLAEGPTAYVCLCAVGALGMYLVSGLRGVYTDAEHVVVPVEAVIAIEEGRGPPRRRAKAGDKRRLRSKNASPNLSSSPVAEF</sequence>
<feature type="transmembrane region" description="Helical" evidence="2">
    <location>
        <begin position="305"/>
        <end position="325"/>
    </location>
</feature>
<feature type="chain" id="PRO_5039885686" description="Dolichol kinase" evidence="3">
    <location>
        <begin position="18"/>
        <end position="428"/>
    </location>
</feature>
<evidence type="ECO:0000256" key="1">
    <source>
        <dbReference type="SAM" id="MobiDB-lite"/>
    </source>
</evidence>
<dbReference type="EMBL" id="BDIP01000029">
    <property type="protein sequence ID" value="GIQ79615.1"/>
    <property type="molecule type" value="Genomic_DNA"/>
</dbReference>
<gene>
    <name evidence="4" type="ORF">KIPB_000285</name>
</gene>
<feature type="region of interest" description="Disordered" evidence="1">
    <location>
        <begin position="397"/>
        <end position="428"/>
    </location>
</feature>
<evidence type="ECO:0000256" key="3">
    <source>
        <dbReference type="SAM" id="SignalP"/>
    </source>
</evidence>
<dbReference type="AlphaFoldDB" id="A0A9K3CNJ7"/>
<feature type="transmembrane region" description="Helical" evidence="2">
    <location>
        <begin position="121"/>
        <end position="140"/>
    </location>
</feature>
<reference evidence="4 5" key="1">
    <citation type="journal article" date="2018" name="PLoS ONE">
        <title>The draft genome of Kipferlia bialata reveals reductive genome evolution in fornicate parasites.</title>
        <authorList>
            <person name="Tanifuji G."/>
            <person name="Takabayashi S."/>
            <person name="Kume K."/>
            <person name="Takagi M."/>
            <person name="Nakayama T."/>
            <person name="Kamikawa R."/>
            <person name="Inagaki Y."/>
            <person name="Hashimoto T."/>
        </authorList>
    </citation>
    <scope>NUCLEOTIDE SEQUENCE [LARGE SCALE GENOMIC DNA]</scope>
    <source>
        <strain evidence="4">NY0173</strain>
    </source>
</reference>
<keyword evidence="3" id="KW-0732">Signal</keyword>
<evidence type="ECO:0008006" key="6">
    <source>
        <dbReference type="Google" id="ProtNLM"/>
    </source>
</evidence>
<feature type="transmembrane region" description="Helical" evidence="2">
    <location>
        <begin position="203"/>
        <end position="224"/>
    </location>
</feature>
<evidence type="ECO:0000313" key="4">
    <source>
        <dbReference type="EMBL" id="GIQ79615.1"/>
    </source>
</evidence>
<feature type="transmembrane region" description="Helical" evidence="2">
    <location>
        <begin position="236"/>
        <end position="252"/>
    </location>
</feature>
<feature type="transmembrane region" description="Helical" evidence="2">
    <location>
        <begin position="161"/>
        <end position="183"/>
    </location>
</feature>